<evidence type="ECO:0000313" key="1">
    <source>
        <dbReference type="EMBL" id="SMF87992.1"/>
    </source>
</evidence>
<proteinExistence type="predicted"/>
<gene>
    <name evidence="1" type="ORF">SAMN05661091_4051</name>
</gene>
<dbReference type="Proteomes" id="UP000192940">
    <property type="component" value="Chromosome I"/>
</dbReference>
<evidence type="ECO:0000313" key="2">
    <source>
        <dbReference type="Proteomes" id="UP000192940"/>
    </source>
</evidence>
<dbReference type="AlphaFoldDB" id="A0A1X7HK29"/>
<name>A0A1X7HK29_9BACL</name>
<organism evidence="1 2">
    <name type="scientific">Paenibacillus uliginis N3/975</name>
    <dbReference type="NCBI Taxonomy" id="1313296"/>
    <lineage>
        <taxon>Bacteria</taxon>
        <taxon>Bacillati</taxon>
        <taxon>Bacillota</taxon>
        <taxon>Bacilli</taxon>
        <taxon>Bacillales</taxon>
        <taxon>Paenibacillaceae</taxon>
        <taxon>Paenibacillus</taxon>
    </lineage>
</organism>
<keyword evidence="2" id="KW-1185">Reference proteome</keyword>
<accession>A0A1X7HK29</accession>
<dbReference type="EMBL" id="LT840184">
    <property type="protein sequence ID" value="SMF87992.1"/>
    <property type="molecule type" value="Genomic_DNA"/>
</dbReference>
<protein>
    <submittedName>
        <fullName evidence="1">Uncharacterized protein</fullName>
    </submittedName>
</protein>
<reference evidence="2" key="1">
    <citation type="submission" date="2017-04" db="EMBL/GenBank/DDBJ databases">
        <authorList>
            <person name="Varghese N."/>
            <person name="Submissions S."/>
        </authorList>
    </citation>
    <scope>NUCLEOTIDE SEQUENCE [LARGE SCALE GENOMIC DNA]</scope>
    <source>
        <strain evidence="2">N3/975</strain>
    </source>
</reference>
<sequence>MFTESVGGPFAVFLKVYLTKKRQVHLRKLFLSFWERILVYLSLLAEKNPEVKPPGFVNQS</sequence>